<dbReference type="SUPFAM" id="SSF51045">
    <property type="entry name" value="WW domain"/>
    <property type="match status" value="1"/>
</dbReference>
<dbReference type="WBParaSite" id="ACRNAN_scaffold313.g25933.t1">
    <property type="protein sequence ID" value="ACRNAN_scaffold313.g25933.t1"/>
    <property type="gene ID" value="ACRNAN_scaffold313.g25933"/>
</dbReference>
<dbReference type="SMART" id="SM00456">
    <property type="entry name" value="WW"/>
    <property type="match status" value="1"/>
</dbReference>
<dbReference type="InterPro" id="IPR001202">
    <property type="entry name" value="WW_dom"/>
</dbReference>
<name>A0A914DMX7_9BILA</name>
<dbReference type="AlphaFoldDB" id="A0A914DMX7"/>
<dbReference type="Gene3D" id="3.30.1470.10">
    <property type="entry name" value="Photosystem I PsaD, reaction center subunit II"/>
    <property type="match status" value="1"/>
</dbReference>
<evidence type="ECO:0000313" key="4">
    <source>
        <dbReference type="Proteomes" id="UP000887540"/>
    </source>
</evidence>
<dbReference type="PANTHER" id="PTHR21715">
    <property type="entry name" value="RH04127P"/>
    <property type="match status" value="1"/>
</dbReference>
<feature type="domain" description="WW" evidence="3">
    <location>
        <begin position="56"/>
        <end position="89"/>
    </location>
</feature>
<feature type="coiled-coil region" evidence="1">
    <location>
        <begin position="194"/>
        <end position="232"/>
    </location>
</feature>
<evidence type="ECO:0000256" key="2">
    <source>
        <dbReference type="SAM" id="MobiDB-lite"/>
    </source>
</evidence>
<keyword evidence="1" id="KW-0175">Coiled coil</keyword>
<protein>
    <submittedName>
        <fullName evidence="5">WW domain-containing protein</fullName>
    </submittedName>
</protein>
<organism evidence="4 5">
    <name type="scientific">Acrobeloides nanus</name>
    <dbReference type="NCBI Taxonomy" id="290746"/>
    <lineage>
        <taxon>Eukaryota</taxon>
        <taxon>Metazoa</taxon>
        <taxon>Ecdysozoa</taxon>
        <taxon>Nematoda</taxon>
        <taxon>Chromadorea</taxon>
        <taxon>Rhabditida</taxon>
        <taxon>Tylenchina</taxon>
        <taxon>Cephalobomorpha</taxon>
        <taxon>Cephaloboidea</taxon>
        <taxon>Cephalobidae</taxon>
        <taxon>Acrobeloides</taxon>
    </lineage>
</organism>
<sequence length="297" mass="34214">MLEDSEQSLNSNAFTTSSTNDIEPDEDSLLEYARSIGINPENEPNLMFIAKEGYHAPLNAEWEMISTEDGDAYFYNNATKESAWEHPLDSHFRKRVFEEREKLRQHVPESNVGTTTAEDDEDLVTQFSPDSELDEMSSIDSVMESQAEHWIRSPSKLSNKKRVSFNPEVLTVGESSESSVDENWIYKQIKEIAGDEINRTIEEMEERLNAQMNNLKQELATIQNLLKNFHVETPNVQDVKDAETDSLSSQRNDPQTIEKLSDIEQEVEKIIERNWREYCLKVTYSYAHVHEISGILT</sequence>
<dbReference type="CDD" id="cd00201">
    <property type="entry name" value="WW"/>
    <property type="match status" value="1"/>
</dbReference>
<dbReference type="InterPro" id="IPR036020">
    <property type="entry name" value="WW_dom_sf"/>
</dbReference>
<proteinExistence type="predicted"/>
<evidence type="ECO:0000256" key="1">
    <source>
        <dbReference type="SAM" id="Coils"/>
    </source>
</evidence>
<evidence type="ECO:0000259" key="3">
    <source>
        <dbReference type="PROSITE" id="PS50020"/>
    </source>
</evidence>
<feature type="region of interest" description="Disordered" evidence="2">
    <location>
        <begin position="1"/>
        <end position="27"/>
    </location>
</feature>
<accession>A0A914DMX7</accession>
<dbReference type="Proteomes" id="UP000887540">
    <property type="component" value="Unplaced"/>
</dbReference>
<dbReference type="PROSITE" id="PS50020">
    <property type="entry name" value="WW_DOMAIN_2"/>
    <property type="match status" value="1"/>
</dbReference>
<evidence type="ECO:0000313" key="5">
    <source>
        <dbReference type="WBParaSite" id="ACRNAN_scaffold313.g25933.t1"/>
    </source>
</evidence>
<keyword evidence="4" id="KW-1185">Reference proteome</keyword>
<dbReference type="PANTHER" id="PTHR21715:SF0">
    <property type="entry name" value="RH04127P"/>
    <property type="match status" value="1"/>
</dbReference>
<reference evidence="5" key="1">
    <citation type="submission" date="2022-11" db="UniProtKB">
        <authorList>
            <consortium name="WormBaseParasite"/>
        </authorList>
    </citation>
    <scope>IDENTIFICATION</scope>
</reference>
<dbReference type="Pfam" id="PF00397">
    <property type="entry name" value="WW"/>
    <property type="match status" value="1"/>
</dbReference>
<feature type="compositionally biased region" description="Polar residues" evidence="2">
    <location>
        <begin position="7"/>
        <end position="21"/>
    </location>
</feature>
<dbReference type="InterPro" id="IPR053233">
    <property type="entry name" value="ABRA-related"/>
</dbReference>